<evidence type="ECO:0000313" key="2">
    <source>
        <dbReference type="Proteomes" id="UP000044602"/>
    </source>
</evidence>
<keyword evidence="2" id="KW-1185">Reference proteome</keyword>
<evidence type="ECO:0000313" key="1">
    <source>
        <dbReference type="EMBL" id="CRK34813.1"/>
    </source>
</evidence>
<gene>
    <name evidence="1" type="ORF">BN1708_019608</name>
</gene>
<feature type="non-terminal residue" evidence="1">
    <location>
        <position position="1"/>
    </location>
</feature>
<dbReference type="AlphaFoldDB" id="A0A0G4MKK7"/>
<dbReference type="Proteomes" id="UP000044602">
    <property type="component" value="Unassembled WGS sequence"/>
</dbReference>
<accession>A0A0G4MKK7</accession>
<protein>
    <submittedName>
        <fullName evidence="1">Uncharacterized protein</fullName>
    </submittedName>
</protein>
<dbReference type="EMBL" id="CVQH01023203">
    <property type="protein sequence ID" value="CRK34813.1"/>
    <property type="molecule type" value="Genomic_DNA"/>
</dbReference>
<organism evidence="1 2">
    <name type="scientific">Verticillium longisporum</name>
    <name type="common">Verticillium dahliae var. longisporum</name>
    <dbReference type="NCBI Taxonomy" id="100787"/>
    <lineage>
        <taxon>Eukaryota</taxon>
        <taxon>Fungi</taxon>
        <taxon>Dikarya</taxon>
        <taxon>Ascomycota</taxon>
        <taxon>Pezizomycotina</taxon>
        <taxon>Sordariomycetes</taxon>
        <taxon>Hypocreomycetidae</taxon>
        <taxon>Glomerellales</taxon>
        <taxon>Plectosphaerellaceae</taxon>
        <taxon>Verticillium</taxon>
    </lineage>
</organism>
<sequence>HVPRCQGRGAPVLQGLCQAGAGQDLRERPARV</sequence>
<proteinExistence type="predicted"/>
<name>A0A0G4MKK7_VERLO</name>
<reference evidence="1 2" key="1">
    <citation type="submission" date="2015-05" db="EMBL/GenBank/DDBJ databases">
        <authorList>
            <person name="Wang D.B."/>
            <person name="Wang M."/>
        </authorList>
    </citation>
    <scope>NUCLEOTIDE SEQUENCE [LARGE SCALE GENOMIC DNA]</scope>
    <source>
        <strain evidence="1">VL1</strain>
    </source>
</reference>